<sequence length="693" mass="76910">MKQFISFCIGLALCAPLYGQPSLADSTGQPPSLQLILRRQGSDMLLRWAPTTPAAWLKGLNGFAQIERTAFDAFQNFPAASTDTLGGKIRAWSLADFEEAIAQAPENRYLIMAGQSVHGEWETLQAGEPLSMGGIINRHEELRHKYSTALFIADMDPLSAEAMGLFYRDENVPEGKYLNYRVTLFTPTGELYTATALYNPNFDLLATPRIAEAEGLDGYVRLSWDREGHEKYFTAYYIERSLDGERFERVNELPYVNATDEKAAFGSPPITYLAAAENGKNYTYRIIGIDPFGQLSPPSPPVVAQARRLPPLPAPEVLEAGFSANGAMLITWQADSLMAGLEAFSIRKSRTFEGLYRPIGEVKPGQAYRFEDTLASLTAPQYYQVCAVGRAGQERCATPVYGFTNDREPPGAPLGLSGHIDSLGVVRLKWEAGPEPDLAGYQVYTSNSAAGVFMRRNRQLVRATSFTDTLSLGTLTPRVYYRIAAVDLRSNTSSYSKALMLSKPDTIPPAPALFREYEVKDSSISLQWANSNSQDVAWHELKRKREGGDWEVLQRFVDMETAYEDTALLPGQRYVYAIVATDSAGLSAPPVRSIELYLPKPLPSGLRLSAVYAEGQAELSFQFPASGREVAQMVIYRSEGEGPFRKWSVRQQGIAFKTTDKDVARGNTYRYKFRLLYRDGGRSGYSNTATLQF</sequence>
<comment type="caution">
    <text evidence="3">The sequence shown here is derived from an EMBL/GenBank/DDBJ whole genome shotgun (WGS) entry which is preliminary data.</text>
</comment>
<dbReference type="InterPro" id="IPR013783">
    <property type="entry name" value="Ig-like_fold"/>
</dbReference>
<protein>
    <recommendedName>
        <fullName evidence="2">Fibronectin type-III domain-containing protein</fullName>
    </recommendedName>
</protein>
<feature type="domain" description="Fibronectin type-III" evidence="2">
    <location>
        <begin position="510"/>
        <end position="601"/>
    </location>
</feature>
<dbReference type="OrthoDB" id="923194at2"/>
<name>A0A5C6S1Q2_9BACT</name>
<dbReference type="AlphaFoldDB" id="A0A5C6S1Q2"/>
<proteinExistence type="predicted"/>
<evidence type="ECO:0000256" key="1">
    <source>
        <dbReference type="SAM" id="SignalP"/>
    </source>
</evidence>
<dbReference type="InterPro" id="IPR036116">
    <property type="entry name" value="FN3_sf"/>
</dbReference>
<keyword evidence="1" id="KW-0732">Signal</keyword>
<evidence type="ECO:0000313" key="4">
    <source>
        <dbReference type="Proteomes" id="UP000321580"/>
    </source>
</evidence>
<evidence type="ECO:0000259" key="2">
    <source>
        <dbReference type="PROSITE" id="PS50853"/>
    </source>
</evidence>
<evidence type="ECO:0000313" key="3">
    <source>
        <dbReference type="EMBL" id="TXB68357.1"/>
    </source>
</evidence>
<dbReference type="Gene3D" id="2.60.40.10">
    <property type="entry name" value="Immunoglobulins"/>
    <property type="match status" value="4"/>
</dbReference>
<feature type="signal peptide" evidence="1">
    <location>
        <begin position="1"/>
        <end position="24"/>
    </location>
</feature>
<dbReference type="PROSITE" id="PS50853">
    <property type="entry name" value="FN3"/>
    <property type="match status" value="1"/>
</dbReference>
<reference evidence="3 4" key="1">
    <citation type="submission" date="2019-08" db="EMBL/GenBank/DDBJ databases">
        <title>Genome of Phaeodactylibacter luteus.</title>
        <authorList>
            <person name="Bowman J.P."/>
        </authorList>
    </citation>
    <scope>NUCLEOTIDE SEQUENCE [LARGE SCALE GENOMIC DNA]</scope>
    <source>
        <strain evidence="3 4">KCTC 42180</strain>
    </source>
</reference>
<dbReference type="EMBL" id="VOOR01000004">
    <property type="protein sequence ID" value="TXB68357.1"/>
    <property type="molecule type" value="Genomic_DNA"/>
</dbReference>
<feature type="chain" id="PRO_5023091297" description="Fibronectin type-III domain-containing protein" evidence="1">
    <location>
        <begin position="25"/>
        <end position="693"/>
    </location>
</feature>
<dbReference type="SUPFAM" id="SSF49265">
    <property type="entry name" value="Fibronectin type III"/>
    <property type="match status" value="1"/>
</dbReference>
<accession>A0A5C6S1Q2</accession>
<gene>
    <name evidence="3" type="ORF">FRY97_02965</name>
</gene>
<dbReference type="InterPro" id="IPR003961">
    <property type="entry name" value="FN3_dom"/>
</dbReference>
<dbReference type="CDD" id="cd00063">
    <property type="entry name" value="FN3"/>
    <property type="match status" value="1"/>
</dbReference>
<dbReference type="Proteomes" id="UP000321580">
    <property type="component" value="Unassembled WGS sequence"/>
</dbReference>
<keyword evidence="4" id="KW-1185">Reference proteome</keyword>
<organism evidence="3 4">
    <name type="scientific">Phaeodactylibacter luteus</name>
    <dbReference type="NCBI Taxonomy" id="1564516"/>
    <lineage>
        <taxon>Bacteria</taxon>
        <taxon>Pseudomonadati</taxon>
        <taxon>Bacteroidota</taxon>
        <taxon>Saprospiria</taxon>
        <taxon>Saprospirales</taxon>
        <taxon>Haliscomenobacteraceae</taxon>
        <taxon>Phaeodactylibacter</taxon>
    </lineage>
</organism>
<dbReference type="RefSeq" id="WP_147165936.1">
    <property type="nucleotide sequence ID" value="NZ_VOOR01000004.1"/>
</dbReference>
<dbReference type="SMART" id="SM00060">
    <property type="entry name" value="FN3"/>
    <property type="match status" value="4"/>
</dbReference>